<reference evidence="2" key="1">
    <citation type="submission" date="2019-02" db="EMBL/GenBank/DDBJ databases">
        <title>Draft genome sequence of Enterococcus sp. Gos25-1.</title>
        <authorList>
            <person name="Tanaka N."/>
            <person name="Shiwa Y."/>
            <person name="Fujita N."/>
        </authorList>
    </citation>
    <scope>NUCLEOTIDE SEQUENCE [LARGE SCALE GENOMIC DNA]</scope>
    <source>
        <strain evidence="2">Gos25-1</strain>
    </source>
</reference>
<keyword evidence="2" id="KW-1185">Reference proteome</keyword>
<proteinExistence type="predicted"/>
<accession>A0A4P5P6Q3</accession>
<evidence type="ECO:0000313" key="2">
    <source>
        <dbReference type="Proteomes" id="UP000290567"/>
    </source>
</evidence>
<dbReference type="Proteomes" id="UP000290567">
    <property type="component" value="Unassembled WGS sequence"/>
</dbReference>
<comment type="caution">
    <text evidence="1">The sequence shown here is derived from an EMBL/GenBank/DDBJ whole genome shotgun (WGS) entry which is preliminary data.</text>
</comment>
<dbReference type="EMBL" id="BJCC01000008">
    <property type="protein sequence ID" value="GCF93086.1"/>
    <property type="molecule type" value="Genomic_DNA"/>
</dbReference>
<evidence type="ECO:0000313" key="1">
    <source>
        <dbReference type="EMBL" id="GCF93086.1"/>
    </source>
</evidence>
<dbReference type="AlphaFoldDB" id="A0A4P5P6Q3"/>
<name>A0A4P5P6Q3_9ENTE</name>
<organism evidence="1 2">
    <name type="scientific">Enterococcus florum</name>
    <dbReference type="NCBI Taxonomy" id="2480627"/>
    <lineage>
        <taxon>Bacteria</taxon>
        <taxon>Bacillati</taxon>
        <taxon>Bacillota</taxon>
        <taxon>Bacilli</taxon>
        <taxon>Lactobacillales</taxon>
        <taxon>Enterococcaceae</taxon>
        <taxon>Enterococcus</taxon>
    </lineage>
</organism>
<sequence>MGLITQQPNGKYTRISYVVDAPTHWNWTEEGLSKYLHETN</sequence>
<gene>
    <name evidence="1" type="ORF">NRIC_09770</name>
</gene>
<protein>
    <submittedName>
        <fullName evidence="1">Uncharacterized protein</fullName>
    </submittedName>
</protein>